<accession>A0AAF0EF67</accession>
<dbReference type="Pfam" id="PF13500">
    <property type="entry name" value="AAA_26"/>
    <property type="match status" value="1"/>
</dbReference>
<protein>
    <recommendedName>
        <fullName evidence="8">Dethiobiotin synthase</fullName>
    </recommendedName>
</protein>
<dbReference type="EMBL" id="CP119905">
    <property type="protein sequence ID" value="WFD24259.1"/>
    <property type="molecule type" value="Genomic_DNA"/>
</dbReference>
<dbReference type="InterPro" id="IPR015424">
    <property type="entry name" value="PyrdxlP-dep_Trfase"/>
</dbReference>
<evidence type="ECO:0008006" key="8">
    <source>
        <dbReference type="Google" id="ProtNLM"/>
    </source>
</evidence>
<evidence type="ECO:0000256" key="5">
    <source>
        <dbReference type="SAM" id="MobiDB-lite"/>
    </source>
</evidence>
<evidence type="ECO:0000313" key="7">
    <source>
        <dbReference type="Proteomes" id="UP001214415"/>
    </source>
</evidence>
<dbReference type="Proteomes" id="UP001214415">
    <property type="component" value="Chromosome 6"/>
</dbReference>
<reference evidence="6" key="1">
    <citation type="submission" date="2023-03" db="EMBL/GenBank/DDBJ databases">
        <title>Mating type loci evolution in Malassezia.</title>
        <authorList>
            <person name="Coelho M.A."/>
        </authorList>
    </citation>
    <scope>NUCLEOTIDE SEQUENCE</scope>
    <source>
        <strain evidence="6">CBS 12830</strain>
    </source>
</reference>
<keyword evidence="2" id="KW-0032">Aminotransferase</keyword>
<dbReference type="InterPro" id="IPR049704">
    <property type="entry name" value="Aminotrans_3_PPA_site"/>
</dbReference>
<evidence type="ECO:0000256" key="1">
    <source>
        <dbReference type="ARBA" id="ARBA00004173"/>
    </source>
</evidence>
<evidence type="ECO:0000256" key="2">
    <source>
        <dbReference type="ARBA" id="ARBA00022576"/>
    </source>
</evidence>
<comment type="subcellular location">
    <subcellularLocation>
        <location evidence="1">Mitochondrion</location>
    </subcellularLocation>
</comment>
<keyword evidence="3" id="KW-0808">Transferase</keyword>
<dbReference type="Gene3D" id="3.40.640.10">
    <property type="entry name" value="Type I PLP-dependent aspartate aminotransferase-like (Major domain)"/>
    <property type="match status" value="1"/>
</dbReference>
<keyword evidence="7" id="KW-1185">Reference proteome</keyword>
<feature type="region of interest" description="Disordered" evidence="5">
    <location>
        <begin position="1"/>
        <end position="37"/>
    </location>
</feature>
<dbReference type="InterPro" id="IPR015421">
    <property type="entry name" value="PyrdxlP-dep_Trfase_major"/>
</dbReference>
<name>A0AAF0EF67_9BASI</name>
<evidence type="ECO:0000313" key="6">
    <source>
        <dbReference type="EMBL" id="WFD24259.1"/>
    </source>
</evidence>
<dbReference type="CDD" id="cd03109">
    <property type="entry name" value="DTBS"/>
    <property type="match status" value="1"/>
</dbReference>
<dbReference type="Gene3D" id="3.90.1150.10">
    <property type="entry name" value="Aspartate Aminotransferase, domain 1"/>
    <property type="match status" value="2"/>
</dbReference>
<dbReference type="GO" id="GO:0004141">
    <property type="term" value="F:dethiobiotin synthase activity"/>
    <property type="evidence" value="ECO:0007669"/>
    <property type="project" value="TreeGrafter"/>
</dbReference>
<dbReference type="SUPFAM" id="SSF53383">
    <property type="entry name" value="PLP-dependent transferases"/>
    <property type="match status" value="1"/>
</dbReference>
<dbReference type="SUPFAM" id="SSF52540">
    <property type="entry name" value="P-loop containing nucleoside triphosphate hydrolases"/>
    <property type="match status" value="1"/>
</dbReference>
<sequence length="901" mass="95631">MIQGREAVAKRSAPRSRRRGQGGPSGANSVRRDARGGPRGVVGFVHVTLRDTRCLTSWKAPGDGALVPRGPGAPGACSPLTQIFGADTDVGKTIFSTALALASAACPLDGSAPARTLDAHAAGESVAYLKPVSTGAASEADEHHLRTFAPHVDAHTLFQFRDPVSPHRAATQDGGVPTGAQDAALVSRIGAWIHAHARGAVLVETAGGVHSPGPSGTSQADLLRPLRLPTILIGSSALGGISTTRAAYESLTLRGYDVDAVLLFPSPVYGNDAYLRAHFAERGVRVFTLGGPSSTCAWGPPPARASTTTQDREAMQRFYMALLHSEQGDSAISVVRHLRELHTKRIEALESLGARAHAHCWWPFTQHARIAPDDVMTIDSAHGDFFAVHTPTSSHSLLTPVLDGSASWWTQAVGHAHPRLALAAAYAAGRYGHVIFPGAAHEPAVRLAERLLATVGRTWAARVFYSDNGSTGMEVALKMALQASVRRYAGTATDAATRARTAPGRQPGSLGGRPPRVWEVLGLQGSYHGDTIGAMDACEPSVFSEHVEWYQGRGYWMAPPTVHLRAGRAHIEVADTGRDWPTTGRLAQLDTIAEVYDVEARLATPLAAHYRRVVHAMLERLVLEERRRFGALVLEPLVMGAGGMIFVDPLFQRCLVDVVRERTDLFALSDPPLRDASAGTAPPGSWRGLPVVYDEVFAGLGRLGFASGTEALGVAPDVSCVAKILSGGTVPLAATLATDSLFRSFTASKDKAHALLHGHSYTAHPVGCQIALETLDMLDTVRAKAAGSLSLWDSASVHRLSHLPRVDSVMALGTVLAVALRTDKAGYASEEAESVVRRLRMQGVPVACHPDEPPAASNTPAFPLHLRPLGHVVYIMASLTTPKSVRTHALAALEQVLQTAT</sequence>
<dbReference type="Pfam" id="PF00202">
    <property type="entry name" value="Aminotran_3"/>
    <property type="match status" value="2"/>
</dbReference>
<dbReference type="PANTHER" id="PTHR42684:SF3">
    <property type="entry name" value="ADENOSYLMETHIONINE-8-AMINO-7-OXONONANOATE AMINOTRANSFERASE"/>
    <property type="match status" value="1"/>
</dbReference>
<dbReference type="InterPro" id="IPR015422">
    <property type="entry name" value="PyrdxlP-dep_Trfase_small"/>
</dbReference>
<dbReference type="GO" id="GO:0030170">
    <property type="term" value="F:pyridoxal phosphate binding"/>
    <property type="evidence" value="ECO:0007669"/>
    <property type="project" value="InterPro"/>
</dbReference>
<dbReference type="GO" id="GO:0004015">
    <property type="term" value="F:adenosylmethionine-8-amino-7-oxononanoate transaminase activity"/>
    <property type="evidence" value="ECO:0007669"/>
    <property type="project" value="TreeGrafter"/>
</dbReference>
<dbReference type="GO" id="GO:0005739">
    <property type="term" value="C:mitochondrion"/>
    <property type="evidence" value="ECO:0007669"/>
    <property type="project" value="UniProtKB-SubCell"/>
</dbReference>
<dbReference type="PROSITE" id="PS00600">
    <property type="entry name" value="AA_TRANSFER_CLASS_3"/>
    <property type="match status" value="1"/>
</dbReference>
<dbReference type="Gene3D" id="3.40.50.300">
    <property type="entry name" value="P-loop containing nucleotide triphosphate hydrolases"/>
    <property type="match status" value="1"/>
</dbReference>
<evidence type="ECO:0000256" key="3">
    <source>
        <dbReference type="ARBA" id="ARBA00022679"/>
    </source>
</evidence>
<dbReference type="GO" id="GO:0009102">
    <property type="term" value="P:biotin biosynthetic process"/>
    <property type="evidence" value="ECO:0007669"/>
    <property type="project" value="TreeGrafter"/>
</dbReference>
<gene>
    <name evidence="6" type="ORF">MEQU1_002956</name>
</gene>
<proteinExistence type="predicted"/>
<dbReference type="InterPro" id="IPR027417">
    <property type="entry name" value="P-loop_NTPase"/>
</dbReference>
<evidence type="ECO:0000256" key="4">
    <source>
        <dbReference type="ARBA" id="ARBA00022898"/>
    </source>
</evidence>
<feature type="region of interest" description="Disordered" evidence="5">
    <location>
        <begin position="494"/>
        <end position="513"/>
    </location>
</feature>
<dbReference type="PANTHER" id="PTHR42684">
    <property type="entry name" value="ADENOSYLMETHIONINE-8-AMINO-7-OXONONANOATE AMINOTRANSFERASE"/>
    <property type="match status" value="1"/>
</dbReference>
<organism evidence="6 7">
    <name type="scientific">Malassezia equina</name>
    <dbReference type="NCBI Taxonomy" id="1381935"/>
    <lineage>
        <taxon>Eukaryota</taxon>
        <taxon>Fungi</taxon>
        <taxon>Dikarya</taxon>
        <taxon>Basidiomycota</taxon>
        <taxon>Ustilaginomycotina</taxon>
        <taxon>Malasseziomycetes</taxon>
        <taxon>Malasseziales</taxon>
        <taxon>Malasseziaceae</taxon>
        <taxon>Malassezia</taxon>
    </lineage>
</organism>
<keyword evidence="4" id="KW-0663">Pyridoxal phosphate</keyword>
<dbReference type="InterPro" id="IPR005814">
    <property type="entry name" value="Aminotrans_3"/>
</dbReference>
<dbReference type="AlphaFoldDB" id="A0AAF0EF67"/>